<keyword evidence="2" id="KW-1185">Reference proteome</keyword>
<name>A0ACB8R4T2_9AGAM</name>
<reference evidence="1" key="2">
    <citation type="journal article" date="2022" name="New Phytol.">
        <title>Evolutionary transition to the ectomycorrhizal habit in the genomes of a hyperdiverse lineage of mushroom-forming fungi.</title>
        <authorList>
            <person name="Looney B."/>
            <person name="Miyauchi S."/>
            <person name="Morin E."/>
            <person name="Drula E."/>
            <person name="Courty P.E."/>
            <person name="Kohler A."/>
            <person name="Kuo A."/>
            <person name="LaButti K."/>
            <person name="Pangilinan J."/>
            <person name="Lipzen A."/>
            <person name="Riley R."/>
            <person name="Andreopoulos W."/>
            <person name="He G."/>
            <person name="Johnson J."/>
            <person name="Nolan M."/>
            <person name="Tritt A."/>
            <person name="Barry K.W."/>
            <person name="Grigoriev I.V."/>
            <person name="Nagy L.G."/>
            <person name="Hibbett D."/>
            <person name="Henrissat B."/>
            <person name="Matheny P.B."/>
            <person name="Labbe J."/>
            <person name="Martin F.M."/>
        </authorList>
    </citation>
    <scope>NUCLEOTIDE SEQUENCE</scope>
    <source>
        <strain evidence="1">FP105234-sp</strain>
    </source>
</reference>
<evidence type="ECO:0000313" key="1">
    <source>
        <dbReference type="EMBL" id="KAI0039043.1"/>
    </source>
</evidence>
<comment type="caution">
    <text evidence="1">The sequence shown here is derived from an EMBL/GenBank/DDBJ whole genome shotgun (WGS) entry which is preliminary data.</text>
</comment>
<dbReference type="Proteomes" id="UP000814033">
    <property type="component" value="Unassembled WGS sequence"/>
</dbReference>
<proteinExistence type="predicted"/>
<sequence length="106" mass="12389">MYICLACSAFMLCYPRFSEEENVVLKCNQRCNTFCFAYRAFVHRTSNAYRKQLFGERLPASTRWRTSRTRTIASRLARPRTTYGRASYKLRTCLSLPMGDHFAHAS</sequence>
<protein>
    <submittedName>
        <fullName evidence="1">Uncharacterized protein</fullName>
    </submittedName>
</protein>
<accession>A0ACB8R4T2</accession>
<dbReference type="EMBL" id="MU276366">
    <property type="protein sequence ID" value="KAI0039043.1"/>
    <property type="molecule type" value="Genomic_DNA"/>
</dbReference>
<organism evidence="1 2">
    <name type="scientific">Auriscalpium vulgare</name>
    <dbReference type="NCBI Taxonomy" id="40419"/>
    <lineage>
        <taxon>Eukaryota</taxon>
        <taxon>Fungi</taxon>
        <taxon>Dikarya</taxon>
        <taxon>Basidiomycota</taxon>
        <taxon>Agaricomycotina</taxon>
        <taxon>Agaricomycetes</taxon>
        <taxon>Russulales</taxon>
        <taxon>Auriscalpiaceae</taxon>
        <taxon>Auriscalpium</taxon>
    </lineage>
</organism>
<evidence type="ECO:0000313" key="2">
    <source>
        <dbReference type="Proteomes" id="UP000814033"/>
    </source>
</evidence>
<gene>
    <name evidence="1" type="ORF">FA95DRAFT_1103983</name>
</gene>
<reference evidence="1" key="1">
    <citation type="submission" date="2021-02" db="EMBL/GenBank/DDBJ databases">
        <authorList>
            <consortium name="DOE Joint Genome Institute"/>
            <person name="Ahrendt S."/>
            <person name="Looney B.P."/>
            <person name="Miyauchi S."/>
            <person name="Morin E."/>
            <person name="Drula E."/>
            <person name="Courty P.E."/>
            <person name="Chicoki N."/>
            <person name="Fauchery L."/>
            <person name="Kohler A."/>
            <person name="Kuo A."/>
            <person name="Labutti K."/>
            <person name="Pangilinan J."/>
            <person name="Lipzen A."/>
            <person name="Riley R."/>
            <person name="Andreopoulos W."/>
            <person name="He G."/>
            <person name="Johnson J."/>
            <person name="Barry K.W."/>
            <person name="Grigoriev I.V."/>
            <person name="Nagy L."/>
            <person name="Hibbett D."/>
            <person name="Henrissat B."/>
            <person name="Matheny P.B."/>
            <person name="Labbe J."/>
            <person name="Martin F."/>
        </authorList>
    </citation>
    <scope>NUCLEOTIDE SEQUENCE</scope>
    <source>
        <strain evidence="1">FP105234-sp</strain>
    </source>
</reference>